<dbReference type="PROSITE" id="PS50885">
    <property type="entry name" value="HAMP"/>
    <property type="match status" value="1"/>
</dbReference>
<dbReference type="InterPro" id="IPR003661">
    <property type="entry name" value="HisK_dim/P_dom"/>
</dbReference>
<evidence type="ECO:0000259" key="11">
    <source>
        <dbReference type="PROSITE" id="PS50109"/>
    </source>
</evidence>
<dbReference type="SUPFAM" id="SSF47384">
    <property type="entry name" value="Homodimeric domain of signal transducing histidine kinase"/>
    <property type="match status" value="1"/>
</dbReference>
<evidence type="ECO:0000259" key="12">
    <source>
        <dbReference type="PROSITE" id="PS50885"/>
    </source>
</evidence>
<evidence type="ECO:0000256" key="8">
    <source>
        <dbReference type="ARBA" id="ARBA00022840"/>
    </source>
</evidence>
<keyword evidence="10" id="KW-1133">Transmembrane helix</keyword>
<evidence type="ECO:0000256" key="9">
    <source>
        <dbReference type="ARBA" id="ARBA00023012"/>
    </source>
</evidence>
<dbReference type="SUPFAM" id="SSF158472">
    <property type="entry name" value="HAMP domain-like"/>
    <property type="match status" value="1"/>
</dbReference>
<dbReference type="RefSeq" id="WP_116304006.1">
    <property type="nucleotide sequence ID" value="NZ_NFZV01000036.1"/>
</dbReference>
<evidence type="ECO:0000256" key="4">
    <source>
        <dbReference type="ARBA" id="ARBA00022553"/>
    </source>
</evidence>
<evidence type="ECO:0000256" key="7">
    <source>
        <dbReference type="ARBA" id="ARBA00022777"/>
    </source>
</evidence>
<dbReference type="Gene3D" id="3.30.565.10">
    <property type="entry name" value="Histidine kinase-like ATPase, C-terminal domain"/>
    <property type="match status" value="1"/>
</dbReference>
<dbReference type="AlphaFoldDB" id="A0A3E0WIS0"/>
<keyword evidence="9" id="KW-0902">Two-component regulatory system</keyword>
<feature type="domain" description="HAMP" evidence="12">
    <location>
        <begin position="311"/>
        <end position="363"/>
    </location>
</feature>
<comment type="subcellular location">
    <subcellularLocation>
        <location evidence="2">Membrane</location>
    </subcellularLocation>
</comment>
<dbReference type="GO" id="GO:0000155">
    <property type="term" value="F:phosphorelay sensor kinase activity"/>
    <property type="evidence" value="ECO:0007669"/>
    <property type="project" value="InterPro"/>
</dbReference>
<organism evidence="13 14">
    <name type="scientific">Alkalilimnicola ehrlichii</name>
    <dbReference type="NCBI Taxonomy" id="351052"/>
    <lineage>
        <taxon>Bacteria</taxon>
        <taxon>Pseudomonadati</taxon>
        <taxon>Pseudomonadota</taxon>
        <taxon>Gammaproteobacteria</taxon>
        <taxon>Chromatiales</taxon>
        <taxon>Ectothiorhodospiraceae</taxon>
        <taxon>Alkalilimnicola</taxon>
    </lineage>
</organism>
<evidence type="ECO:0000256" key="6">
    <source>
        <dbReference type="ARBA" id="ARBA00022741"/>
    </source>
</evidence>
<proteinExistence type="predicted"/>
<keyword evidence="10" id="KW-0812">Transmembrane</keyword>
<dbReference type="SUPFAM" id="SSF55785">
    <property type="entry name" value="PYP-like sensor domain (PAS domain)"/>
    <property type="match status" value="1"/>
</dbReference>
<dbReference type="Pfam" id="PF00512">
    <property type="entry name" value="HisKA"/>
    <property type="match status" value="1"/>
</dbReference>
<dbReference type="Pfam" id="PF00672">
    <property type="entry name" value="HAMP"/>
    <property type="match status" value="1"/>
</dbReference>
<gene>
    <name evidence="13" type="ORF">CAL65_20860</name>
</gene>
<evidence type="ECO:0000313" key="13">
    <source>
        <dbReference type="EMBL" id="RFA32007.1"/>
    </source>
</evidence>
<feature type="domain" description="Histidine kinase" evidence="11">
    <location>
        <begin position="506"/>
        <end position="722"/>
    </location>
</feature>
<dbReference type="PRINTS" id="PR00344">
    <property type="entry name" value="BCTRLSENSOR"/>
</dbReference>
<feature type="transmembrane region" description="Helical" evidence="10">
    <location>
        <begin position="287"/>
        <end position="310"/>
    </location>
</feature>
<evidence type="ECO:0000256" key="2">
    <source>
        <dbReference type="ARBA" id="ARBA00004370"/>
    </source>
</evidence>
<dbReference type="Gene3D" id="3.30.450.20">
    <property type="entry name" value="PAS domain"/>
    <property type="match status" value="1"/>
</dbReference>
<dbReference type="SMART" id="SM00387">
    <property type="entry name" value="HATPase_c"/>
    <property type="match status" value="1"/>
</dbReference>
<keyword evidence="6" id="KW-0547">Nucleotide-binding</keyword>
<keyword evidence="7 13" id="KW-0418">Kinase</keyword>
<name>A0A3E0WIS0_9GAMM</name>
<dbReference type="InterPro" id="IPR005467">
    <property type="entry name" value="His_kinase_dom"/>
</dbReference>
<dbReference type="Pfam" id="PF02518">
    <property type="entry name" value="HATPase_c"/>
    <property type="match status" value="1"/>
</dbReference>
<accession>A0A3E0WIS0</accession>
<keyword evidence="8" id="KW-0067">ATP-binding</keyword>
<dbReference type="OrthoDB" id="1931120at2"/>
<dbReference type="SMART" id="SM00388">
    <property type="entry name" value="HisKA"/>
    <property type="match status" value="1"/>
</dbReference>
<evidence type="ECO:0000313" key="14">
    <source>
        <dbReference type="Proteomes" id="UP000256763"/>
    </source>
</evidence>
<dbReference type="InterPro" id="IPR003660">
    <property type="entry name" value="HAMP_dom"/>
</dbReference>
<dbReference type="PIRSF" id="PIRSF037532">
    <property type="entry name" value="STHK_NtrY"/>
    <property type="match status" value="1"/>
</dbReference>
<sequence>MAAASLTRLSGQGWGRIGLCILLLVSLFLLSRASENSVRFDRLYGWLLLINSVALVLLVALIGANLWRLVRQYRSARAGSRLTARLLLMLVALTFVPVTVVYLFSVQSLRGSIDSWFDVRVEQALDDALTLSQASLDQRMRDLLRNMELLAEDLAYAPDAVVVRQLEDMRAAVDAAELALLGGSGGHVIAVSSREPATILPNQPERALFLQLRQGHSYVGLDPTDGGGLQIRVLVPVLGGSYPREVRVLQALFPVPTRISELAENVQEAYGDYRELMFLRQPLKQSFIITLSLVLLLSLLFAIWTAFYLARRLVEPVRELAEGTRALAAGDYGTQLTPAGRDELGFLVQSFNDMSRRIAQTRQAAKRSQAQVERQRAYLEAVLSRLSSGVIAFDYEGSLRTFNDAAGDILAVPLSEAAGLTLSGLADAYPHLEGFAGAVAARLADNEEDWREELTLEGPDGRRILICSGARLPGGHGSGGYVVVLDDVTTLIQAQRDAAWGEVARRLAHEIKNPLTPIQLSAERIRHKYLEHMEGRDAQVLERATRTIVQQVDAMKAMVNAFSEYARPPQLEFQALDLNRLVTEVVELYRSGPDRPRFILNLDERLPAVFADPGRLRQLLHNLIKNAQEAAQDASPCEVRLTTRRGEGRQEHWVEIQIQDNGPGFAGDVREQLFEPYVTTKPKGTGLGLAIVKKIVEEHNGTVAAMNADIGAQLTIRLPIVAAVAPIATHHLPKPGDASL</sequence>
<dbReference type="PANTHER" id="PTHR43065">
    <property type="entry name" value="SENSOR HISTIDINE KINASE"/>
    <property type="match status" value="1"/>
</dbReference>
<dbReference type="GO" id="GO:0016020">
    <property type="term" value="C:membrane"/>
    <property type="evidence" value="ECO:0007669"/>
    <property type="project" value="UniProtKB-SubCell"/>
</dbReference>
<keyword evidence="4" id="KW-0597">Phosphoprotein</keyword>
<evidence type="ECO:0000256" key="10">
    <source>
        <dbReference type="SAM" id="Phobius"/>
    </source>
</evidence>
<keyword evidence="14" id="KW-1185">Reference proteome</keyword>
<dbReference type="Proteomes" id="UP000256763">
    <property type="component" value="Unassembled WGS sequence"/>
</dbReference>
<dbReference type="Gene3D" id="1.10.287.130">
    <property type="match status" value="1"/>
</dbReference>
<evidence type="ECO:0000256" key="1">
    <source>
        <dbReference type="ARBA" id="ARBA00000085"/>
    </source>
</evidence>
<comment type="caution">
    <text evidence="13">The sequence shown here is derived from an EMBL/GenBank/DDBJ whole genome shotgun (WGS) entry which is preliminary data.</text>
</comment>
<dbReference type="SMART" id="SM00304">
    <property type="entry name" value="HAMP"/>
    <property type="match status" value="1"/>
</dbReference>
<comment type="catalytic activity">
    <reaction evidence="1">
        <text>ATP + protein L-histidine = ADP + protein N-phospho-L-histidine.</text>
        <dbReference type="EC" id="2.7.13.3"/>
    </reaction>
</comment>
<evidence type="ECO:0000256" key="3">
    <source>
        <dbReference type="ARBA" id="ARBA00012438"/>
    </source>
</evidence>
<reference evidence="14" key="1">
    <citation type="submission" date="2017-05" db="EMBL/GenBank/DDBJ databases">
        <authorList>
            <person name="Sharma S."/>
            <person name="Sidhu C."/>
            <person name="Pinnaka A.K."/>
        </authorList>
    </citation>
    <scope>NUCLEOTIDE SEQUENCE [LARGE SCALE GENOMIC DNA]</scope>
    <source>
        <strain evidence="14">AK93</strain>
    </source>
</reference>
<dbReference type="InterPro" id="IPR035965">
    <property type="entry name" value="PAS-like_dom_sf"/>
</dbReference>
<dbReference type="CDD" id="cd06225">
    <property type="entry name" value="HAMP"/>
    <property type="match status" value="1"/>
</dbReference>
<dbReference type="CDD" id="cd00082">
    <property type="entry name" value="HisKA"/>
    <property type="match status" value="1"/>
</dbReference>
<keyword evidence="5" id="KW-0808">Transferase</keyword>
<evidence type="ECO:0000256" key="5">
    <source>
        <dbReference type="ARBA" id="ARBA00022679"/>
    </source>
</evidence>
<dbReference type="GO" id="GO:0005524">
    <property type="term" value="F:ATP binding"/>
    <property type="evidence" value="ECO:0007669"/>
    <property type="project" value="UniProtKB-KW"/>
</dbReference>
<dbReference type="InterPro" id="IPR017232">
    <property type="entry name" value="NtrY"/>
</dbReference>
<dbReference type="SUPFAM" id="SSF55874">
    <property type="entry name" value="ATPase domain of HSP90 chaperone/DNA topoisomerase II/histidine kinase"/>
    <property type="match status" value="1"/>
</dbReference>
<dbReference type="InterPro" id="IPR036890">
    <property type="entry name" value="HATPase_C_sf"/>
</dbReference>
<dbReference type="EC" id="2.7.13.3" evidence="3"/>
<feature type="transmembrane region" description="Helical" evidence="10">
    <location>
        <begin position="82"/>
        <end position="104"/>
    </location>
</feature>
<dbReference type="InterPro" id="IPR036097">
    <property type="entry name" value="HisK_dim/P_sf"/>
</dbReference>
<dbReference type="PANTHER" id="PTHR43065:SF10">
    <property type="entry name" value="PEROXIDE STRESS-ACTIVATED HISTIDINE KINASE MAK3"/>
    <property type="match status" value="1"/>
</dbReference>
<dbReference type="PROSITE" id="PS50109">
    <property type="entry name" value="HIS_KIN"/>
    <property type="match status" value="1"/>
</dbReference>
<dbReference type="EMBL" id="NFZW01000036">
    <property type="protein sequence ID" value="RFA32007.1"/>
    <property type="molecule type" value="Genomic_DNA"/>
</dbReference>
<dbReference type="Gene3D" id="6.10.340.10">
    <property type="match status" value="1"/>
</dbReference>
<dbReference type="InterPro" id="IPR003594">
    <property type="entry name" value="HATPase_dom"/>
</dbReference>
<dbReference type="InterPro" id="IPR004358">
    <property type="entry name" value="Sig_transdc_His_kin-like_C"/>
</dbReference>
<keyword evidence="10" id="KW-0472">Membrane</keyword>
<protein>
    <recommendedName>
        <fullName evidence="3">histidine kinase</fullName>
        <ecNumber evidence="3">2.7.13.3</ecNumber>
    </recommendedName>
</protein>
<feature type="transmembrane region" description="Helical" evidence="10">
    <location>
        <begin position="43"/>
        <end position="70"/>
    </location>
</feature>